<keyword evidence="9 11" id="KW-0456">Lyase</keyword>
<evidence type="ECO:0000256" key="4">
    <source>
        <dbReference type="ARBA" id="ARBA00022723"/>
    </source>
</evidence>
<gene>
    <name evidence="13" type="ORF">Ciccas_007925</name>
</gene>
<comment type="catalytic activity">
    <reaction evidence="10">
        <text>holo-[cytochrome c] = apo-[cytochrome c] + heme b</text>
        <dbReference type="Rhea" id="RHEA:22648"/>
        <dbReference type="Rhea" id="RHEA-COMP:10725"/>
        <dbReference type="Rhea" id="RHEA-COMP:10726"/>
        <dbReference type="ChEBI" id="CHEBI:29950"/>
        <dbReference type="ChEBI" id="CHEBI:60344"/>
        <dbReference type="ChEBI" id="CHEBI:83739"/>
        <dbReference type="EC" id="4.4.1.17"/>
    </reaction>
    <physiologicalReaction direction="right-to-left" evidence="10">
        <dbReference type="Rhea" id="RHEA:22650"/>
    </physiologicalReaction>
</comment>
<evidence type="ECO:0000256" key="7">
    <source>
        <dbReference type="ARBA" id="ARBA00023128"/>
    </source>
</evidence>
<evidence type="ECO:0000256" key="11">
    <source>
        <dbReference type="RuleBase" id="RU363130"/>
    </source>
</evidence>
<evidence type="ECO:0000313" key="14">
    <source>
        <dbReference type="Proteomes" id="UP001626550"/>
    </source>
</evidence>
<keyword evidence="5 11" id="KW-0999">Mitochondrion inner membrane</keyword>
<evidence type="ECO:0000313" key="13">
    <source>
        <dbReference type="EMBL" id="KAL3313481.1"/>
    </source>
</evidence>
<comment type="similarity">
    <text evidence="2 11">Belongs to the cytochrome c-type heme lyase family.</text>
</comment>
<dbReference type="InterPro" id="IPR000511">
    <property type="entry name" value="Holocyt_c/c1_synthase"/>
</dbReference>
<feature type="region of interest" description="Disordered" evidence="12">
    <location>
        <begin position="8"/>
        <end position="30"/>
    </location>
</feature>
<comment type="caution">
    <text evidence="13">The sequence shown here is derived from an EMBL/GenBank/DDBJ whole genome shotgun (WGS) entry which is preliminary data.</text>
</comment>
<dbReference type="Pfam" id="PF01265">
    <property type="entry name" value="Cyto_heme_lyase"/>
    <property type="match status" value="1"/>
</dbReference>
<evidence type="ECO:0000256" key="12">
    <source>
        <dbReference type="SAM" id="MobiDB-lite"/>
    </source>
</evidence>
<keyword evidence="6 11" id="KW-0408">Iron</keyword>
<comment type="function">
    <text evidence="11">Lyase that catalyzes the covalent linking of the heme group to the cytochrome C apoprotein to produce the mature functional cytochrome.</text>
</comment>
<dbReference type="PROSITE" id="PS00822">
    <property type="entry name" value="CYTO_HEME_LYASE_2"/>
    <property type="match status" value="1"/>
</dbReference>
<evidence type="ECO:0000256" key="10">
    <source>
        <dbReference type="ARBA" id="ARBA00023944"/>
    </source>
</evidence>
<evidence type="ECO:0000256" key="3">
    <source>
        <dbReference type="ARBA" id="ARBA00022617"/>
    </source>
</evidence>
<evidence type="ECO:0000256" key="5">
    <source>
        <dbReference type="ARBA" id="ARBA00022792"/>
    </source>
</evidence>
<dbReference type="GO" id="GO:0046872">
    <property type="term" value="F:metal ion binding"/>
    <property type="evidence" value="ECO:0007669"/>
    <property type="project" value="UniProtKB-KW"/>
</dbReference>
<dbReference type="PANTHER" id="PTHR12743:SF0">
    <property type="entry name" value="HOLOCYTOCHROME C-TYPE SYNTHASE"/>
    <property type="match status" value="1"/>
</dbReference>
<accession>A0ABD2Q444</accession>
<dbReference type="Proteomes" id="UP001626550">
    <property type="component" value="Unassembled WGS sequence"/>
</dbReference>
<keyword evidence="7 11" id="KW-0496">Mitochondrion</keyword>
<dbReference type="EC" id="4.4.1.17" evidence="11"/>
<evidence type="ECO:0000256" key="8">
    <source>
        <dbReference type="ARBA" id="ARBA00023136"/>
    </source>
</evidence>
<evidence type="ECO:0000256" key="1">
    <source>
        <dbReference type="ARBA" id="ARBA00004273"/>
    </source>
</evidence>
<dbReference type="PANTHER" id="PTHR12743">
    <property type="entry name" value="CYTOCHROME C1 HEME LYASE"/>
    <property type="match status" value="1"/>
</dbReference>
<reference evidence="13 14" key="1">
    <citation type="submission" date="2024-11" db="EMBL/GenBank/DDBJ databases">
        <title>Adaptive evolution of stress response genes in parasites aligns with host niche diversity.</title>
        <authorList>
            <person name="Hahn C."/>
            <person name="Resl P."/>
        </authorList>
    </citation>
    <scope>NUCLEOTIDE SEQUENCE [LARGE SCALE GENOMIC DNA]</scope>
    <source>
        <strain evidence="13">EGGRZ-B1_66</strain>
        <tissue evidence="13">Body</tissue>
    </source>
</reference>
<keyword evidence="14" id="KW-1185">Reference proteome</keyword>
<protein>
    <recommendedName>
        <fullName evidence="11">Holocytochrome c-type synthase</fullName>
        <ecNumber evidence="11">4.4.1.17</ecNumber>
    </recommendedName>
</protein>
<dbReference type="EMBL" id="JBJKFK010001294">
    <property type="protein sequence ID" value="KAL3313481.1"/>
    <property type="molecule type" value="Genomic_DNA"/>
</dbReference>
<keyword evidence="3 11" id="KW-0349">Heme</keyword>
<evidence type="ECO:0000256" key="6">
    <source>
        <dbReference type="ARBA" id="ARBA00023004"/>
    </source>
</evidence>
<comment type="subcellular location">
    <subcellularLocation>
        <location evidence="1 11">Mitochondrion inner membrane</location>
    </subcellularLocation>
</comment>
<dbReference type="AlphaFoldDB" id="A0ABD2Q444"/>
<sequence>MGIFNIFSTSTKSECPMQSSPTGNISECPMHSNNQQVETKIDPTNMMPPPNQMPSPGQPFKLSTERQRSSIPKADVANGEKWEYPSAQMFWNAMIKKNWKWHEDDVSANVMNEIIKIHNINNEAAWFEVLKWEAMHADECKTPKLRRFAGDAKNFSPRARIRNWLGYSLPFDRHDWIVDRCGKEIRYVIDYYDSESMDEQRRFALLDVRPALVSFSALWDRTKVAWWRWCQPEPPKAHSS</sequence>
<organism evidence="13 14">
    <name type="scientific">Cichlidogyrus casuarinus</name>
    <dbReference type="NCBI Taxonomy" id="1844966"/>
    <lineage>
        <taxon>Eukaryota</taxon>
        <taxon>Metazoa</taxon>
        <taxon>Spiralia</taxon>
        <taxon>Lophotrochozoa</taxon>
        <taxon>Platyhelminthes</taxon>
        <taxon>Monogenea</taxon>
        <taxon>Monopisthocotylea</taxon>
        <taxon>Dactylogyridea</taxon>
        <taxon>Ancyrocephalidae</taxon>
        <taxon>Cichlidogyrus</taxon>
    </lineage>
</organism>
<dbReference type="GO" id="GO:0005743">
    <property type="term" value="C:mitochondrial inner membrane"/>
    <property type="evidence" value="ECO:0007669"/>
    <property type="project" value="UniProtKB-SubCell"/>
</dbReference>
<dbReference type="GO" id="GO:0004408">
    <property type="term" value="F:holocytochrome-c synthase activity"/>
    <property type="evidence" value="ECO:0007669"/>
    <property type="project" value="UniProtKB-EC"/>
</dbReference>
<keyword evidence="8 11" id="KW-0472">Membrane</keyword>
<keyword evidence="4 11" id="KW-0479">Metal-binding</keyword>
<evidence type="ECO:0000256" key="2">
    <source>
        <dbReference type="ARBA" id="ARBA00007255"/>
    </source>
</evidence>
<proteinExistence type="inferred from homology"/>
<name>A0ABD2Q444_9PLAT</name>
<evidence type="ECO:0000256" key="9">
    <source>
        <dbReference type="ARBA" id="ARBA00023239"/>
    </source>
</evidence>